<reference evidence="4" key="1">
    <citation type="journal article" date="2023" name="Mol. Phylogenet. Evol.">
        <title>Genome-scale phylogeny and comparative genomics of the fungal order Sordariales.</title>
        <authorList>
            <person name="Hensen N."/>
            <person name="Bonometti L."/>
            <person name="Westerberg I."/>
            <person name="Brannstrom I.O."/>
            <person name="Guillou S."/>
            <person name="Cros-Aarteil S."/>
            <person name="Calhoun S."/>
            <person name="Haridas S."/>
            <person name="Kuo A."/>
            <person name="Mondo S."/>
            <person name="Pangilinan J."/>
            <person name="Riley R."/>
            <person name="LaButti K."/>
            <person name="Andreopoulos B."/>
            <person name="Lipzen A."/>
            <person name="Chen C."/>
            <person name="Yan M."/>
            <person name="Daum C."/>
            <person name="Ng V."/>
            <person name="Clum A."/>
            <person name="Steindorff A."/>
            <person name="Ohm R.A."/>
            <person name="Martin F."/>
            <person name="Silar P."/>
            <person name="Natvig D.O."/>
            <person name="Lalanne C."/>
            <person name="Gautier V."/>
            <person name="Ament-Velasquez S.L."/>
            <person name="Kruys A."/>
            <person name="Hutchinson M.I."/>
            <person name="Powell A.J."/>
            <person name="Barry K."/>
            <person name="Miller A.N."/>
            <person name="Grigoriev I.V."/>
            <person name="Debuchy R."/>
            <person name="Gladieux P."/>
            <person name="Hiltunen Thoren M."/>
            <person name="Johannesson H."/>
        </authorList>
    </citation>
    <scope>NUCLEOTIDE SEQUENCE</scope>
    <source>
        <strain evidence="4">CBS 958.72</strain>
    </source>
</reference>
<dbReference type="Pfam" id="PF00561">
    <property type="entry name" value="Abhydrolase_1"/>
    <property type="match status" value="1"/>
</dbReference>
<dbReference type="PROSITE" id="PS51257">
    <property type="entry name" value="PROKAR_LIPOPROTEIN"/>
    <property type="match status" value="1"/>
</dbReference>
<evidence type="ECO:0000256" key="1">
    <source>
        <dbReference type="ARBA" id="ARBA00010088"/>
    </source>
</evidence>
<feature type="domain" description="AB hydrolase-1" evidence="3">
    <location>
        <begin position="111"/>
        <end position="526"/>
    </location>
</feature>
<reference evidence="4" key="2">
    <citation type="submission" date="2023-06" db="EMBL/GenBank/DDBJ databases">
        <authorList>
            <consortium name="Lawrence Berkeley National Laboratory"/>
            <person name="Haridas S."/>
            <person name="Hensen N."/>
            <person name="Bonometti L."/>
            <person name="Westerberg I."/>
            <person name="Brannstrom I.O."/>
            <person name="Guillou S."/>
            <person name="Cros-Aarteil S."/>
            <person name="Calhoun S."/>
            <person name="Kuo A."/>
            <person name="Mondo S."/>
            <person name="Pangilinan J."/>
            <person name="Riley R."/>
            <person name="Labutti K."/>
            <person name="Andreopoulos B."/>
            <person name="Lipzen A."/>
            <person name="Chen C."/>
            <person name="Yanf M."/>
            <person name="Daum C."/>
            <person name="Ng V."/>
            <person name="Clum A."/>
            <person name="Steindorff A."/>
            <person name="Ohm R."/>
            <person name="Martin F."/>
            <person name="Silar P."/>
            <person name="Natvig D."/>
            <person name="Lalanne C."/>
            <person name="Gautier V."/>
            <person name="Ament-Velasquez S.L."/>
            <person name="Kruys A."/>
            <person name="Hutchinson M.I."/>
            <person name="Powell A.J."/>
            <person name="Barry K."/>
            <person name="Miller A.N."/>
            <person name="Grigoriev I.V."/>
            <person name="Debuchy R."/>
            <person name="Gladieux P."/>
            <person name="Thoren M.H."/>
            <person name="Johannesson H."/>
        </authorList>
    </citation>
    <scope>NUCLEOTIDE SEQUENCE</scope>
    <source>
        <strain evidence="4">CBS 958.72</strain>
    </source>
</reference>
<dbReference type="PANTHER" id="PTHR43248:SF25">
    <property type="entry name" value="AB HYDROLASE-1 DOMAIN-CONTAINING PROTEIN-RELATED"/>
    <property type="match status" value="1"/>
</dbReference>
<dbReference type="GO" id="GO:0016787">
    <property type="term" value="F:hydrolase activity"/>
    <property type="evidence" value="ECO:0007669"/>
    <property type="project" value="UniProtKB-KW"/>
</dbReference>
<dbReference type="InterPro" id="IPR029058">
    <property type="entry name" value="AB_hydrolase_fold"/>
</dbReference>
<dbReference type="AlphaFoldDB" id="A0AAE0KJ74"/>
<dbReference type="Gene3D" id="3.40.50.1820">
    <property type="entry name" value="alpha/beta hydrolase"/>
    <property type="match status" value="1"/>
</dbReference>
<evidence type="ECO:0000259" key="3">
    <source>
        <dbReference type="Pfam" id="PF00561"/>
    </source>
</evidence>
<accession>A0AAE0KJ74</accession>
<gene>
    <name evidence="4" type="ORF">B0T24DRAFT_524005</name>
</gene>
<keyword evidence="2 4" id="KW-0378">Hydrolase</keyword>
<dbReference type="SUPFAM" id="SSF53474">
    <property type="entry name" value="alpha/beta-Hydrolases"/>
    <property type="match status" value="1"/>
</dbReference>
<dbReference type="PANTHER" id="PTHR43248">
    <property type="entry name" value="2-SUCCINYL-6-HYDROXY-2,4-CYCLOHEXADIENE-1-CARBOXYLATE SYNTHASE"/>
    <property type="match status" value="1"/>
</dbReference>
<protein>
    <submittedName>
        <fullName evidence="4">Alpha/Beta hydrolase protein</fullName>
    </submittedName>
</protein>
<dbReference type="InterPro" id="IPR051601">
    <property type="entry name" value="Serine_prot/Carboxylest_S33"/>
</dbReference>
<evidence type="ECO:0000313" key="4">
    <source>
        <dbReference type="EMBL" id="KAK3377197.1"/>
    </source>
</evidence>
<dbReference type="EMBL" id="JAULSN010000003">
    <property type="protein sequence ID" value="KAK3377197.1"/>
    <property type="molecule type" value="Genomic_DNA"/>
</dbReference>
<comment type="caution">
    <text evidence="4">The sequence shown here is derived from an EMBL/GenBank/DDBJ whole genome shotgun (WGS) entry which is preliminary data.</text>
</comment>
<dbReference type="Proteomes" id="UP001287356">
    <property type="component" value="Unassembled WGS sequence"/>
</dbReference>
<evidence type="ECO:0000313" key="5">
    <source>
        <dbReference type="Proteomes" id="UP001287356"/>
    </source>
</evidence>
<proteinExistence type="inferred from homology"/>
<name>A0AAE0KJ74_9PEZI</name>
<organism evidence="4 5">
    <name type="scientific">Lasiosphaeria ovina</name>
    <dbReference type="NCBI Taxonomy" id="92902"/>
    <lineage>
        <taxon>Eukaryota</taxon>
        <taxon>Fungi</taxon>
        <taxon>Dikarya</taxon>
        <taxon>Ascomycota</taxon>
        <taxon>Pezizomycotina</taxon>
        <taxon>Sordariomycetes</taxon>
        <taxon>Sordariomycetidae</taxon>
        <taxon>Sordariales</taxon>
        <taxon>Lasiosphaeriaceae</taxon>
        <taxon>Lasiosphaeria</taxon>
    </lineage>
</organism>
<evidence type="ECO:0000256" key="2">
    <source>
        <dbReference type="ARBA" id="ARBA00022801"/>
    </source>
</evidence>
<comment type="similarity">
    <text evidence="1">Belongs to the peptidase S33 family.</text>
</comment>
<keyword evidence="5" id="KW-1185">Reference proteome</keyword>
<dbReference type="InterPro" id="IPR000073">
    <property type="entry name" value="AB_hydrolase_1"/>
</dbReference>
<sequence length="602" mass="64162">MRPGQGGSGQACWRKILAGSLLVLGCVFVASQRISRNRYACTQPPRQRTYDGESVSWTACGSVAGRALECGSIDVPMDQFNASNNGPDNDRKKFTIPLARLRGGAHATRNILLNPGGPGASGTQFVHRLGGAIGAIVGDGFHLVGFDPRGVNASRPAASCYASDADRQRLAGAVRAKRLVADSGDLFAWTAGYVRACADELGAHGAFLNTPQTAADMNSILDALGQADMYYWGFSYGTLLGQTYAALFPGRARRVAIDGVANQFHWYGERLDRDVMTDSERAFAGFADECVKAGPGPDGCALAGLADTPARLADKLVAAIDRLRDDPLGVYVNSSLFGTLDYWDVWYGGVFPALCKPATWRALADNLAALLGVSGSNKNNTSSSVSDMLDSGNATAAFLAYGKPGTDRPSAKRDAEVVITLNDGASGAAGNWPRTRKGLLDILEPYADASAFGADGFAFALYFAKQAWGVARTHTYTPKRGVVTARPLLVLSTTFDPVCPLVSARSARDAFVGARLLEVKGYGHCTLSVPSLCMARHVRRFFEEGVLPDDGAQCEADGNPYFGRPEVEEEAAAAGLLGDDDRRIRLAQLELARDVSFKTWWT</sequence>